<keyword evidence="11" id="KW-1185">Reference proteome</keyword>
<dbReference type="CDD" id="cd12110">
    <property type="entry name" value="PHP_HisPPase_Hisj_like"/>
    <property type="match status" value="1"/>
</dbReference>
<keyword evidence="6 8" id="KW-0368">Histidine biosynthesis</keyword>
<keyword evidence="5 8" id="KW-0378">Hydrolase</keyword>
<dbReference type="Pfam" id="PF02811">
    <property type="entry name" value="PHP"/>
    <property type="match status" value="1"/>
</dbReference>
<dbReference type="GO" id="GO:0005737">
    <property type="term" value="C:cytoplasm"/>
    <property type="evidence" value="ECO:0007669"/>
    <property type="project" value="TreeGrafter"/>
</dbReference>
<evidence type="ECO:0000256" key="1">
    <source>
        <dbReference type="ARBA" id="ARBA00004970"/>
    </source>
</evidence>
<dbReference type="EMBL" id="WUUQ01000001">
    <property type="protein sequence ID" value="MXQ73030.1"/>
    <property type="molecule type" value="Genomic_DNA"/>
</dbReference>
<evidence type="ECO:0000256" key="7">
    <source>
        <dbReference type="ARBA" id="ARBA00049158"/>
    </source>
</evidence>
<sequence>MKQTFNFHTHTSRCGHAYGWDEQYVKAAIKAGFQKLGFSDHMGYPGYSMPKDRMDGDQVFEYLESIEKLKNQYQDQIQIYKGFEIEWYDSQKDYLIDMRKACDYMILGQHMKHPYGYGYDYLCDDEDVMMYATQIEAGMASGLVSYLAHPDYFMLGRRDFNESCVEASKKICEASLRYQVPLEINLKGLTKTPGYYEDGKVSAYPYRRFWEIASSYGCEAVYGFDAHSPADLLESSRIHRADEILEGISIHHLSELTLK</sequence>
<dbReference type="InterPro" id="IPR010140">
    <property type="entry name" value="Histidinol_P_phosphatase_HisJ"/>
</dbReference>
<evidence type="ECO:0000313" key="11">
    <source>
        <dbReference type="Proteomes" id="UP000434036"/>
    </source>
</evidence>
<dbReference type="Gene3D" id="3.20.20.140">
    <property type="entry name" value="Metal-dependent hydrolases"/>
    <property type="match status" value="1"/>
</dbReference>
<accession>A0A6N8U503</accession>
<evidence type="ECO:0000259" key="9">
    <source>
        <dbReference type="Pfam" id="PF02811"/>
    </source>
</evidence>
<evidence type="ECO:0000256" key="3">
    <source>
        <dbReference type="ARBA" id="ARBA00013085"/>
    </source>
</evidence>
<comment type="caution">
    <text evidence="10">The sequence shown here is derived from an EMBL/GenBank/DDBJ whole genome shotgun (WGS) entry which is preliminary data.</text>
</comment>
<dbReference type="EC" id="3.1.3.15" evidence="3 8"/>
<dbReference type="UniPathway" id="UPA00031">
    <property type="reaction ID" value="UER00013"/>
</dbReference>
<dbReference type="RefSeq" id="WP_160624458.1">
    <property type="nucleotide sequence ID" value="NZ_WUUQ01000001.1"/>
</dbReference>
<dbReference type="SUPFAM" id="SSF89550">
    <property type="entry name" value="PHP domain-like"/>
    <property type="match status" value="1"/>
</dbReference>
<dbReference type="PANTHER" id="PTHR21039:SF0">
    <property type="entry name" value="HISTIDINOL-PHOSPHATASE"/>
    <property type="match status" value="1"/>
</dbReference>
<evidence type="ECO:0000256" key="8">
    <source>
        <dbReference type="RuleBase" id="RU366003"/>
    </source>
</evidence>
<comment type="catalytic activity">
    <reaction evidence="7 8">
        <text>L-histidinol phosphate + H2O = L-histidinol + phosphate</text>
        <dbReference type="Rhea" id="RHEA:14465"/>
        <dbReference type="ChEBI" id="CHEBI:15377"/>
        <dbReference type="ChEBI" id="CHEBI:43474"/>
        <dbReference type="ChEBI" id="CHEBI:57699"/>
        <dbReference type="ChEBI" id="CHEBI:57980"/>
        <dbReference type="EC" id="3.1.3.15"/>
    </reaction>
</comment>
<evidence type="ECO:0000256" key="4">
    <source>
        <dbReference type="ARBA" id="ARBA00022605"/>
    </source>
</evidence>
<dbReference type="GO" id="GO:0000105">
    <property type="term" value="P:L-histidine biosynthetic process"/>
    <property type="evidence" value="ECO:0007669"/>
    <property type="project" value="UniProtKB-UniRule"/>
</dbReference>
<feature type="domain" description="PHP" evidence="9">
    <location>
        <begin position="7"/>
        <end position="185"/>
    </location>
</feature>
<dbReference type="Proteomes" id="UP000434036">
    <property type="component" value="Unassembled WGS sequence"/>
</dbReference>
<evidence type="ECO:0000313" key="10">
    <source>
        <dbReference type="EMBL" id="MXQ73030.1"/>
    </source>
</evidence>
<gene>
    <name evidence="10" type="ORF">GSF08_03655</name>
</gene>
<evidence type="ECO:0000256" key="5">
    <source>
        <dbReference type="ARBA" id="ARBA00022801"/>
    </source>
</evidence>
<comment type="similarity">
    <text evidence="2 8">Belongs to the PHP hydrolase family. HisK subfamily.</text>
</comment>
<evidence type="ECO:0000256" key="6">
    <source>
        <dbReference type="ARBA" id="ARBA00023102"/>
    </source>
</evidence>
<reference evidence="10 11" key="2">
    <citation type="submission" date="2020-01" db="EMBL/GenBank/DDBJ databases">
        <title>Clostridiaceae sp. nov. isolated from the gut of human by culturomics.</title>
        <authorList>
            <person name="Chang Y."/>
        </authorList>
    </citation>
    <scope>NUCLEOTIDE SEQUENCE [LARGE SCALE GENOMIC DNA]</scope>
    <source>
        <strain evidence="10 11">DONG20-135</strain>
    </source>
</reference>
<dbReference type="AlphaFoldDB" id="A0A6N8U503"/>
<evidence type="ECO:0000256" key="2">
    <source>
        <dbReference type="ARBA" id="ARBA00009152"/>
    </source>
</evidence>
<keyword evidence="4 8" id="KW-0028">Amino-acid biosynthesis</keyword>
<comment type="pathway">
    <text evidence="1 8">Amino-acid biosynthesis; L-histidine biosynthesis; L-histidine from 5-phospho-alpha-D-ribose 1-diphosphate: step 8/9.</text>
</comment>
<protein>
    <recommendedName>
        <fullName evidence="3 8">Histidinol-phosphatase</fullName>
        <shortName evidence="8">HolPase</shortName>
        <ecNumber evidence="3 8">3.1.3.15</ecNumber>
    </recommendedName>
</protein>
<dbReference type="InterPro" id="IPR004013">
    <property type="entry name" value="PHP_dom"/>
</dbReference>
<name>A0A6N8U503_9FIRM</name>
<dbReference type="PANTHER" id="PTHR21039">
    <property type="entry name" value="HISTIDINOL PHOSPHATASE-RELATED"/>
    <property type="match status" value="1"/>
</dbReference>
<organism evidence="10 11">
    <name type="scientific">Copranaerobaculum intestinale</name>
    <dbReference type="NCBI Taxonomy" id="2692629"/>
    <lineage>
        <taxon>Bacteria</taxon>
        <taxon>Bacillati</taxon>
        <taxon>Bacillota</taxon>
        <taxon>Erysipelotrichia</taxon>
        <taxon>Erysipelotrichales</taxon>
        <taxon>Erysipelotrichaceae</taxon>
        <taxon>Copranaerobaculum</taxon>
    </lineage>
</organism>
<dbReference type="GO" id="GO:0004401">
    <property type="term" value="F:histidinol-phosphatase activity"/>
    <property type="evidence" value="ECO:0007669"/>
    <property type="project" value="UniProtKB-UniRule"/>
</dbReference>
<proteinExistence type="inferred from homology"/>
<reference evidence="10 11" key="1">
    <citation type="submission" date="2019-12" db="EMBL/GenBank/DDBJ databases">
        <authorList>
            <person name="Yang R."/>
        </authorList>
    </citation>
    <scope>NUCLEOTIDE SEQUENCE [LARGE SCALE GENOMIC DNA]</scope>
    <source>
        <strain evidence="10 11">DONG20-135</strain>
    </source>
</reference>
<dbReference type="InterPro" id="IPR016195">
    <property type="entry name" value="Pol/histidinol_Pase-like"/>
</dbReference>